<feature type="binding site" evidence="9">
    <location>
        <position position="390"/>
    </location>
    <ligand>
        <name>(2R)-2-phosphoglycerate</name>
        <dbReference type="ChEBI" id="CHEBI:58289"/>
    </ligand>
</feature>
<organism evidence="16 17">
    <name type="scientific">Amycolatopsis echigonensis</name>
    <dbReference type="NCBI Taxonomy" id="2576905"/>
    <lineage>
        <taxon>Bacteria</taxon>
        <taxon>Bacillati</taxon>
        <taxon>Actinomycetota</taxon>
        <taxon>Actinomycetes</taxon>
        <taxon>Pseudonocardiales</taxon>
        <taxon>Pseudonocardiaceae</taxon>
        <taxon>Amycolatopsis</taxon>
    </lineage>
</organism>
<dbReference type="GO" id="GO:0005576">
    <property type="term" value="C:extracellular region"/>
    <property type="evidence" value="ECO:0007669"/>
    <property type="project" value="UniProtKB-SubCell"/>
</dbReference>
<evidence type="ECO:0000256" key="8">
    <source>
        <dbReference type="ARBA" id="ARBA00023239"/>
    </source>
</evidence>
<feature type="binding site" evidence="9 12">
    <location>
        <position position="314"/>
    </location>
    <ligand>
        <name>Mg(2+)</name>
        <dbReference type="ChEBI" id="CHEBI:18420"/>
    </ligand>
</feature>
<keyword evidence="8 9" id="KW-0456">Lyase</keyword>
<dbReference type="SMART" id="SM01192">
    <property type="entry name" value="Enolase_C"/>
    <property type="match status" value="1"/>
</dbReference>
<feature type="binding site" evidence="9">
    <location>
        <position position="369"/>
    </location>
    <ligand>
        <name>(2R)-2-phosphoglycerate</name>
        <dbReference type="ChEBI" id="CHEBI:58289"/>
    </ligand>
</feature>
<feature type="binding site" evidence="9">
    <location>
        <position position="368"/>
    </location>
    <ligand>
        <name>(2R)-2-phosphoglycerate</name>
        <dbReference type="ChEBI" id="CHEBI:58289"/>
    </ligand>
</feature>
<feature type="binding site" evidence="9">
    <location>
        <position position="165"/>
    </location>
    <ligand>
        <name>(2R)-2-phosphoglycerate</name>
        <dbReference type="ChEBI" id="CHEBI:58289"/>
    </ligand>
</feature>
<evidence type="ECO:0000256" key="11">
    <source>
        <dbReference type="PIRSR" id="PIRSR001400-2"/>
    </source>
</evidence>
<dbReference type="InterPro" id="IPR029017">
    <property type="entry name" value="Enolase-like_N"/>
</dbReference>
<comment type="pathway">
    <text evidence="1 9">Carbohydrate degradation; glycolysis; pyruvate from D-glyceraldehyde 3-phosphate: step 4/5.</text>
</comment>
<comment type="cofactor">
    <cofactor evidence="9">
        <name>Mg(2+)</name>
        <dbReference type="ChEBI" id="CHEBI:18420"/>
    </cofactor>
    <text evidence="9">Binds a second Mg(2+) ion via substrate during catalysis.</text>
</comment>
<comment type="function">
    <text evidence="9">Catalyzes the reversible conversion of 2-phosphoglycerate (2-PG) into phosphoenolpyruvate (PEP). It is essential for the degradation of carbohydrates via glycolysis.</text>
</comment>
<feature type="binding site" evidence="9 12">
    <location>
        <position position="287"/>
    </location>
    <ligand>
        <name>Mg(2+)</name>
        <dbReference type="ChEBI" id="CHEBI:18420"/>
    </ligand>
</feature>
<dbReference type="Gene3D" id="3.30.390.10">
    <property type="entry name" value="Enolase-like, N-terminal domain"/>
    <property type="match status" value="1"/>
</dbReference>
<dbReference type="GO" id="GO:0004634">
    <property type="term" value="F:phosphopyruvate hydratase activity"/>
    <property type="evidence" value="ECO:0007669"/>
    <property type="project" value="UniProtKB-UniRule"/>
</dbReference>
<evidence type="ECO:0000256" key="3">
    <source>
        <dbReference type="ARBA" id="ARBA00012058"/>
    </source>
</evidence>
<feature type="region of interest" description="Disordered" evidence="13">
    <location>
        <begin position="30"/>
        <end position="55"/>
    </location>
</feature>
<feature type="domain" description="Enolase N-terminal" evidence="15">
    <location>
        <begin position="6"/>
        <end position="135"/>
    </location>
</feature>
<dbReference type="EC" id="4.2.1.11" evidence="3 9"/>
<dbReference type="EMBL" id="PJMY01000003">
    <property type="protein sequence ID" value="PKV94696.1"/>
    <property type="molecule type" value="Genomic_DNA"/>
</dbReference>
<dbReference type="PANTHER" id="PTHR11902">
    <property type="entry name" value="ENOLASE"/>
    <property type="match status" value="1"/>
</dbReference>
<dbReference type="GO" id="GO:0000015">
    <property type="term" value="C:phosphopyruvate hydratase complex"/>
    <property type="evidence" value="ECO:0007669"/>
    <property type="project" value="InterPro"/>
</dbReference>
<evidence type="ECO:0000256" key="13">
    <source>
        <dbReference type="SAM" id="MobiDB-lite"/>
    </source>
</evidence>
<name>A0A2N3WLG2_9PSEU</name>
<dbReference type="NCBIfam" id="TIGR01060">
    <property type="entry name" value="eno"/>
    <property type="match status" value="1"/>
</dbReference>
<dbReference type="InterPro" id="IPR000941">
    <property type="entry name" value="Enolase"/>
</dbReference>
<dbReference type="PRINTS" id="PR00148">
    <property type="entry name" value="ENOLASE"/>
</dbReference>
<evidence type="ECO:0000256" key="10">
    <source>
        <dbReference type="PIRSR" id="PIRSR001400-1"/>
    </source>
</evidence>
<evidence type="ECO:0000256" key="7">
    <source>
        <dbReference type="ARBA" id="ARBA00023152"/>
    </source>
</evidence>
<sequence length="430" mass="45815">MTTMQITDLRAREILDSRGRPTLAVAVSSGSRHATATVPSGASTGRNEACERRDGDPARYGGAGVLGAVESVNTEVRHLLIARHWTGLAEIDLAMVELDGTADRSRLGANAIVGVSMAVARLLADAEKVPLWSWLHVPGGRPRLPVPHFNVLNGGAHARTGLDFQEFMIAPLAAASLPEAIRTGAEVYAALQALLTERGYTVGLGDEGGFAPDVTRPEDALQLLLRAIEDAGYPAGQDGIAIALDPAASQFRQADGTYLVNGRRHSSSDLVQRYVEMVRDFPIWSIEDGMAEDDLAGWRELTAELGDRIQLVGDDNFVTNPARIARGAGLGVANAALIKLNQVGTVTETLEAIEICREHRYGQMISHRSGETTDDFIADLAVGTGCGQLKAGAPARGERVAKYNRLLEIAADAPELPYGIPETAFTVRLG</sequence>
<evidence type="ECO:0000256" key="1">
    <source>
        <dbReference type="ARBA" id="ARBA00005031"/>
    </source>
</evidence>
<evidence type="ECO:0000259" key="14">
    <source>
        <dbReference type="SMART" id="SM01192"/>
    </source>
</evidence>
<feature type="domain" description="Enolase C-terminal TIM barrel" evidence="14">
    <location>
        <begin position="141"/>
        <end position="426"/>
    </location>
</feature>
<dbReference type="SFLD" id="SFLDF00002">
    <property type="entry name" value="enolase"/>
    <property type="match status" value="1"/>
</dbReference>
<dbReference type="GO" id="GO:0006096">
    <property type="term" value="P:glycolytic process"/>
    <property type="evidence" value="ECO:0007669"/>
    <property type="project" value="UniProtKB-UniRule"/>
</dbReference>
<keyword evidence="17" id="KW-1185">Reference proteome</keyword>
<proteinExistence type="inferred from homology"/>
<gene>
    <name evidence="9" type="primary">eno</name>
    <name evidence="16" type="ORF">ATK30_5577</name>
</gene>
<evidence type="ECO:0000256" key="6">
    <source>
        <dbReference type="ARBA" id="ARBA00022842"/>
    </source>
</evidence>
<dbReference type="Gene3D" id="3.20.20.120">
    <property type="entry name" value="Enolase-like C-terminal domain"/>
    <property type="match status" value="1"/>
</dbReference>
<dbReference type="Proteomes" id="UP000233750">
    <property type="component" value="Unassembled WGS sequence"/>
</dbReference>
<evidence type="ECO:0000256" key="9">
    <source>
        <dbReference type="HAMAP-Rule" id="MF_00318"/>
    </source>
</evidence>
<feature type="binding site" evidence="11">
    <location>
        <position position="287"/>
    </location>
    <ligand>
        <name>substrate</name>
    </ligand>
</feature>
<dbReference type="GO" id="GO:0000287">
    <property type="term" value="F:magnesium ion binding"/>
    <property type="evidence" value="ECO:0007669"/>
    <property type="project" value="UniProtKB-UniRule"/>
</dbReference>
<accession>A0A2N3WLG2</accession>
<dbReference type="UniPathway" id="UPA00109">
    <property type="reaction ID" value="UER00187"/>
</dbReference>
<comment type="cofactor">
    <cofactor evidence="12">
        <name>Mg(2+)</name>
        <dbReference type="ChEBI" id="CHEBI:18420"/>
    </cofactor>
    <text evidence="12">Mg(2+) is required for catalysis and for stabilizing the dimer.</text>
</comment>
<evidence type="ECO:0000313" key="16">
    <source>
        <dbReference type="EMBL" id="PKV94696.1"/>
    </source>
</evidence>
<evidence type="ECO:0000256" key="4">
    <source>
        <dbReference type="ARBA" id="ARBA00017068"/>
    </source>
</evidence>
<feature type="binding site" evidence="9">
    <location>
        <position position="339"/>
    </location>
    <ligand>
        <name>(2R)-2-phosphoglycerate</name>
        <dbReference type="ChEBI" id="CHEBI:58289"/>
    </ligand>
</feature>
<feature type="binding site" evidence="9 12">
    <location>
        <position position="245"/>
    </location>
    <ligand>
        <name>Mg(2+)</name>
        <dbReference type="ChEBI" id="CHEBI:18420"/>
    </ligand>
</feature>
<evidence type="ECO:0000313" key="17">
    <source>
        <dbReference type="Proteomes" id="UP000233750"/>
    </source>
</evidence>
<dbReference type="InterPro" id="IPR036849">
    <property type="entry name" value="Enolase-like_C_sf"/>
</dbReference>
<dbReference type="HAMAP" id="MF_00318">
    <property type="entry name" value="Enolase"/>
    <property type="match status" value="1"/>
</dbReference>
<dbReference type="SFLD" id="SFLDS00001">
    <property type="entry name" value="Enolase"/>
    <property type="match status" value="1"/>
</dbReference>
<comment type="subcellular location">
    <subcellularLocation>
        <location evidence="9">Cytoplasm</location>
    </subcellularLocation>
    <subcellularLocation>
        <location evidence="9">Secreted</location>
    </subcellularLocation>
    <subcellularLocation>
        <location evidence="9">Cell surface</location>
    </subcellularLocation>
    <text evidence="9">Fractions of enolase are present in both the cytoplasm and on the cell surface.</text>
</comment>
<dbReference type="SFLD" id="SFLDG00178">
    <property type="entry name" value="enolase"/>
    <property type="match status" value="1"/>
</dbReference>
<feature type="binding site" evidence="11">
    <location>
        <begin position="366"/>
        <end position="369"/>
    </location>
    <ligand>
        <name>substrate</name>
    </ligand>
</feature>
<dbReference type="SUPFAM" id="SSF51604">
    <property type="entry name" value="Enolase C-terminal domain-like"/>
    <property type="match status" value="1"/>
</dbReference>
<feature type="binding site" evidence="11">
    <location>
        <position position="390"/>
    </location>
    <ligand>
        <name>substrate</name>
    </ligand>
</feature>
<feature type="active site" description="Proton donor" evidence="9 10">
    <location>
        <position position="207"/>
    </location>
</feature>
<evidence type="ECO:0000256" key="5">
    <source>
        <dbReference type="ARBA" id="ARBA00022525"/>
    </source>
</evidence>
<keyword evidence="9 12" id="KW-0479">Metal-binding</keyword>
<evidence type="ECO:0000259" key="15">
    <source>
        <dbReference type="SMART" id="SM01193"/>
    </source>
</evidence>
<dbReference type="AlphaFoldDB" id="A0A2N3WLG2"/>
<evidence type="ECO:0000256" key="2">
    <source>
        <dbReference type="ARBA" id="ARBA00009604"/>
    </source>
</evidence>
<dbReference type="InterPro" id="IPR020810">
    <property type="entry name" value="Enolase_C"/>
</dbReference>
<feature type="binding site" evidence="11">
    <location>
        <position position="166"/>
    </location>
    <ligand>
        <name>substrate</name>
    </ligand>
</feature>
<dbReference type="SMART" id="SM01193">
    <property type="entry name" value="Enolase_N"/>
    <property type="match status" value="1"/>
</dbReference>
<dbReference type="PIRSF" id="PIRSF001400">
    <property type="entry name" value="Enolase"/>
    <property type="match status" value="1"/>
</dbReference>
<comment type="similarity">
    <text evidence="2 9">Belongs to the enolase family.</text>
</comment>
<reference evidence="16 17" key="1">
    <citation type="submission" date="2017-12" db="EMBL/GenBank/DDBJ databases">
        <title>Sequencing the genomes of 1000 Actinobacteria strains.</title>
        <authorList>
            <person name="Klenk H.-P."/>
        </authorList>
    </citation>
    <scope>NUCLEOTIDE SEQUENCE [LARGE SCALE GENOMIC DNA]</scope>
    <source>
        <strain evidence="16 17">DSM 45165</strain>
    </source>
</reference>
<dbReference type="GO" id="GO:0009986">
    <property type="term" value="C:cell surface"/>
    <property type="evidence" value="ECO:0007669"/>
    <property type="project" value="UniProtKB-SubCell"/>
</dbReference>
<keyword evidence="6 9" id="KW-0460">Magnesium</keyword>
<feature type="binding site" evidence="11">
    <location>
        <position position="314"/>
    </location>
    <ligand>
        <name>substrate</name>
    </ligand>
</feature>
<comment type="catalytic activity">
    <reaction evidence="9">
        <text>(2R)-2-phosphoglycerate = phosphoenolpyruvate + H2O</text>
        <dbReference type="Rhea" id="RHEA:10164"/>
        <dbReference type="ChEBI" id="CHEBI:15377"/>
        <dbReference type="ChEBI" id="CHEBI:58289"/>
        <dbReference type="ChEBI" id="CHEBI:58702"/>
        <dbReference type="EC" id="4.2.1.11"/>
    </reaction>
</comment>
<feature type="compositionally biased region" description="Polar residues" evidence="13">
    <location>
        <begin position="30"/>
        <end position="46"/>
    </location>
</feature>
<keyword evidence="9" id="KW-0963">Cytoplasm</keyword>
<keyword evidence="5 9" id="KW-0964">Secreted</keyword>
<dbReference type="Pfam" id="PF00113">
    <property type="entry name" value="Enolase_C"/>
    <property type="match status" value="1"/>
</dbReference>
<dbReference type="PANTHER" id="PTHR11902:SF1">
    <property type="entry name" value="ENOLASE"/>
    <property type="match status" value="1"/>
</dbReference>
<dbReference type="Pfam" id="PF03952">
    <property type="entry name" value="Enolase_N"/>
    <property type="match status" value="1"/>
</dbReference>
<evidence type="ECO:0000256" key="12">
    <source>
        <dbReference type="PIRSR" id="PIRSR001400-3"/>
    </source>
</evidence>
<protein>
    <recommendedName>
        <fullName evidence="4 9">Enolase</fullName>
        <ecNumber evidence="3 9">4.2.1.11</ecNumber>
    </recommendedName>
    <alternativeName>
        <fullName evidence="9">2-phospho-D-glycerate hydro-lyase</fullName>
    </alternativeName>
    <alternativeName>
        <fullName evidence="9">2-phosphoglycerate dehydratase</fullName>
    </alternativeName>
</protein>
<comment type="caution">
    <text evidence="16">The sequence shown here is derived from an EMBL/GenBank/DDBJ whole genome shotgun (WGS) entry which is preliminary data.</text>
</comment>
<feature type="binding site" evidence="11">
    <location>
        <position position="157"/>
    </location>
    <ligand>
        <name>substrate</name>
    </ligand>
</feature>
<dbReference type="SUPFAM" id="SSF54826">
    <property type="entry name" value="Enolase N-terminal domain-like"/>
    <property type="match status" value="1"/>
</dbReference>
<dbReference type="RefSeq" id="WP_200862802.1">
    <property type="nucleotide sequence ID" value="NZ_JACJHR010000021.1"/>
</dbReference>
<dbReference type="InterPro" id="IPR020811">
    <property type="entry name" value="Enolase_N"/>
</dbReference>
<feature type="active site" description="Proton acceptor" evidence="9 10">
    <location>
        <position position="339"/>
    </location>
</feature>
<keyword evidence="7 9" id="KW-0324">Glycolysis</keyword>
<dbReference type="CDD" id="cd03313">
    <property type="entry name" value="enolase"/>
    <property type="match status" value="1"/>
</dbReference>